<dbReference type="AlphaFoldDB" id="A0A2N7VDY8"/>
<dbReference type="Proteomes" id="UP000235616">
    <property type="component" value="Unassembled WGS sequence"/>
</dbReference>
<feature type="transmembrane region" description="Helical" evidence="2">
    <location>
        <begin position="56"/>
        <end position="75"/>
    </location>
</feature>
<evidence type="ECO:0000256" key="2">
    <source>
        <dbReference type="SAM" id="Phobius"/>
    </source>
</evidence>
<dbReference type="PANTHER" id="PTHR30487">
    <property type="entry name" value="TYPE 4 PREPILIN-LIKE PROTEINS LEADER PEPTIDE-PROCESSING ENZYME"/>
    <property type="match status" value="1"/>
</dbReference>
<dbReference type="Gene3D" id="1.20.120.1220">
    <property type="match status" value="1"/>
</dbReference>
<dbReference type="PANTHER" id="PTHR30487:SF0">
    <property type="entry name" value="PREPILIN LEADER PEPTIDASE_N-METHYLTRANSFERASE-RELATED"/>
    <property type="match status" value="1"/>
</dbReference>
<comment type="caution">
    <text evidence="4">The sequence shown here is derived from an EMBL/GenBank/DDBJ whole genome shotgun (WGS) entry which is preliminary data.</text>
</comment>
<keyword evidence="2" id="KW-1133">Transmembrane helix</keyword>
<feature type="transmembrane region" description="Helical" evidence="2">
    <location>
        <begin position="87"/>
        <end position="114"/>
    </location>
</feature>
<evidence type="ECO:0000259" key="3">
    <source>
        <dbReference type="Pfam" id="PF01478"/>
    </source>
</evidence>
<dbReference type="EMBL" id="PNYA01000032">
    <property type="protein sequence ID" value="PMS15344.1"/>
    <property type="molecule type" value="Genomic_DNA"/>
</dbReference>
<gene>
    <name evidence="4" type="ORF">C0Z18_27150</name>
</gene>
<sequence>MPNAICYIAGVLLLALSWTDLRDRRLPDPLVAAFGSLYLVHAWLIAMPWDVVAQHVLTACVCFAIGACLHVAGQLGGGDVKLASMLLLWVGARAACPTLALVSLCGLPLLLIGVAADRLVPASTFGHWCSAKRGLPYGVPLAIAGWFALLPHTLING</sequence>
<proteinExistence type="inferred from homology"/>
<dbReference type="GO" id="GO:0005886">
    <property type="term" value="C:plasma membrane"/>
    <property type="evidence" value="ECO:0007669"/>
    <property type="project" value="TreeGrafter"/>
</dbReference>
<evidence type="ECO:0000256" key="1">
    <source>
        <dbReference type="ARBA" id="ARBA00005801"/>
    </source>
</evidence>
<feature type="domain" description="Prepilin type IV endopeptidase peptidase" evidence="3">
    <location>
        <begin position="9"/>
        <end position="110"/>
    </location>
</feature>
<keyword evidence="2" id="KW-0812">Transmembrane</keyword>
<keyword evidence="5" id="KW-1185">Reference proteome</keyword>
<comment type="similarity">
    <text evidence="1">Belongs to the peptidase A24 family.</text>
</comment>
<name>A0A2N7VDY8_9BURK</name>
<organism evidence="4 5">
    <name type="scientific">Trinickia dabaoshanensis</name>
    <dbReference type="NCBI Taxonomy" id="564714"/>
    <lineage>
        <taxon>Bacteria</taxon>
        <taxon>Pseudomonadati</taxon>
        <taxon>Pseudomonadota</taxon>
        <taxon>Betaproteobacteria</taxon>
        <taxon>Burkholderiales</taxon>
        <taxon>Burkholderiaceae</taxon>
        <taxon>Trinickia</taxon>
    </lineage>
</organism>
<reference evidence="4 5" key="1">
    <citation type="submission" date="2018-01" db="EMBL/GenBank/DDBJ databases">
        <title>Whole genome analyses suggest that Burkholderia sensu lato contains two further novel genera in the rhizoxinica-symbiotica group Mycetohabitans gen. nov., and Trinickia gen. nov.: implications for the evolution of diazotrophy and nodulation in the Burkholderiaceae.</title>
        <authorList>
            <person name="Estrada-de los Santos P."/>
            <person name="Palmer M."/>
            <person name="Chavez-Ramirez B."/>
            <person name="Beukes C."/>
            <person name="Steenkamp E.T."/>
            <person name="Hirsch A.M."/>
            <person name="Manyaka P."/>
            <person name="Maluk M."/>
            <person name="Lafos M."/>
            <person name="Crook M."/>
            <person name="Gross E."/>
            <person name="Simon M.F."/>
            <person name="Bueno dos Reis Junior F."/>
            <person name="Poole P.S."/>
            <person name="Venter S.N."/>
            <person name="James E.K."/>
        </authorList>
    </citation>
    <scope>NUCLEOTIDE SEQUENCE [LARGE SCALE GENOMIC DNA]</scope>
    <source>
        <strain evidence="4 5">GIMN1.004</strain>
    </source>
</reference>
<dbReference type="OrthoDB" id="9113591at2"/>
<feature type="transmembrane region" description="Helical" evidence="2">
    <location>
        <begin position="135"/>
        <end position="155"/>
    </location>
</feature>
<dbReference type="InterPro" id="IPR050882">
    <property type="entry name" value="Prepilin_peptidase/N-MTase"/>
</dbReference>
<keyword evidence="2" id="KW-0472">Membrane</keyword>
<accession>A0A2N7VDY8</accession>
<evidence type="ECO:0000313" key="4">
    <source>
        <dbReference type="EMBL" id="PMS15344.1"/>
    </source>
</evidence>
<feature type="transmembrane region" description="Helical" evidence="2">
    <location>
        <begin position="29"/>
        <end position="49"/>
    </location>
</feature>
<dbReference type="GO" id="GO:0006465">
    <property type="term" value="P:signal peptide processing"/>
    <property type="evidence" value="ECO:0007669"/>
    <property type="project" value="TreeGrafter"/>
</dbReference>
<dbReference type="InterPro" id="IPR000045">
    <property type="entry name" value="Prepilin_IV_endopep_pep"/>
</dbReference>
<evidence type="ECO:0000313" key="5">
    <source>
        <dbReference type="Proteomes" id="UP000235616"/>
    </source>
</evidence>
<protein>
    <submittedName>
        <fullName evidence="4">Peptidase A24A prepilin type IV</fullName>
    </submittedName>
</protein>
<dbReference type="RefSeq" id="WP_102648538.1">
    <property type="nucleotide sequence ID" value="NZ_PNYA01000032.1"/>
</dbReference>
<dbReference type="Pfam" id="PF01478">
    <property type="entry name" value="Peptidase_A24"/>
    <property type="match status" value="1"/>
</dbReference>
<dbReference type="GO" id="GO:0004190">
    <property type="term" value="F:aspartic-type endopeptidase activity"/>
    <property type="evidence" value="ECO:0007669"/>
    <property type="project" value="InterPro"/>
</dbReference>